<evidence type="ECO:0000313" key="2">
    <source>
        <dbReference type="Proteomes" id="UP001066276"/>
    </source>
</evidence>
<feature type="non-terminal residue" evidence="1">
    <location>
        <position position="77"/>
    </location>
</feature>
<evidence type="ECO:0000313" key="1">
    <source>
        <dbReference type="EMBL" id="KAJ1100259.1"/>
    </source>
</evidence>
<keyword evidence="2" id="KW-1185">Reference proteome</keyword>
<dbReference type="PANTHER" id="PTHR45913:SF5">
    <property type="entry name" value="GENERAL TRANSCRIPTION FACTOR II-I REPEAT DOMAIN-CONTAINING PROTEIN 2A-LIKE PROTEIN"/>
    <property type="match status" value="1"/>
</dbReference>
<gene>
    <name evidence="1" type="ORF">NDU88_005346</name>
</gene>
<dbReference type="EMBL" id="JANPWB010000014">
    <property type="protein sequence ID" value="KAJ1100259.1"/>
    <property type="molecule type" value="Genomic_DNA"/>
</dbReference>
<name>A0AAV7MAY4_PLEWA</name>
<feature type="non-terminal residue" evidence="1">
    <location>
        <position position="1"/>
    </location>
</feature>
<organism evidence="1 2">
    <name type="scientific">Pleurodeles waltl</name>
    <name type="common">Iberian ribbed newt</name>
    <dbReference type="NCBI Taxonomy" id="8319"/>
    <lineage>
        <taxon>Eukaryota</taxon>
        <taxon>Metazoa</taxon>
        <taxon>Chordata</taxon>
        <taxon>Craniata</taxon>
        <taxon>Vertebrata</taxon>
        <taxon>Euteleostomi</taxon>
        <taxon>Amphibia</taxon>
        <taxon>Batrachia</taxon>
        <taxon>Caudata</taxon>
        <taxon>Salamandroidea</taxon>
        <taxon>Salamandridae</taxon>
        <taxon>Pleurodelinae</taxon>
        <taxon>Pleurodeles</taxon>
    </lineage>
</organism>
<accession>A0AAV7MAY4</accession>
<dbReference type="Proteomes" id="UP001066276">
    <property type="component" value="Chromosome 10"/>
</dbReference>
<dbReference type="AlphaFoldDB" id="A0AAV7MAY4"/>
<dbReference type="PANTHER" id="PTHR45913">
    <property type="entry name" value="EPM2A-INTERACTING PROTEIN 1"/>
    <property type="match status" value="1"/>
</dbReference>
<sequence>RLYIAVTGQTVMDYHCIIHQDVLCAKLKHGELNNVLKLAVKIENYISAKALNHRLFKAVLRDSEAECTDLLMHTEVR</sequence>
<comment type="caution">
    <text evidence="1">The sequence shown here is derived from an EMBL/GenBank/DDBJ whole genome shotgun (WGS) entry which is preliminary data.</text>
</comment>
<reference evidence="1" key="1">
    <citation type="journal article" date="2022" name="bioRxiv">
        <title>Sequencing and chromosome-scale assembly of the giantPleurodeles waltlgenome.</title>
        <authorList>
            <person name="Brown T."/>
            <person name="Elewa A."/>
            <person name="Iarovenko S."/>
            <person name="Subramanian E."/>
            <person name="Araus A.J."/>
            <person name="Petzold A."/>
            <person name="Susuki M."/>
            <person name="Suzuki K.-i.T."/>
            <person name="Hayashi T."/>
            <person name="Toyoda A."/>
            <person name="Oliveira C."/>
            <person name="Osipova E."/>
            <person name="Leigh N.D."/>
            <person name="Simon A."/>
            <person name="Yun M.H."/>
        </authorList>
    </citation>
    <scope>NUCLEOTIDE SEQUENCE</scope>
    <source>
        <strain evidence="1">20211129_DDA</strain>
        <tissue evidence="1">Liver</tissue>
    </source>
</reference>
<protein>
    <submittedName>
        <fullName evidence="1">Uncharacterized protein</fullName>
    </submittedName>
</protein>
<proteinExistence type="predicted"/>